<keyword evidence="3" id="KW-1185">Reference proteome</keyword>
<comment type="caution">
    <text evidence="2">The sequence shown here is derived from an EMBL/GenBank/DDBJ whole genome shotgun (WGS) entry which is preliminary data.</text>
</comment>
<reference evidence="2 3" key="1">
    <citation type="submission" date="2013-02" db="EMBL/GenBank/DDBJ databases">
        <title>Draft Genome Sequence of Streptomyces afghaniensis, Which Produces Compounds of the Julimycin B-Complex.</title>
        <authorList>
            <person name="Gruening B.A."/>
            <person name="Praeg A."/>
            <person name="Erxleben A."/>
            <person name="Guenther S."/>
            <person name="Fiedler H.-P."/>
            <person name="Goodfellow M."/>
            <person name="Mueller M."/>
        </authorList>
    </citation>
    <scope>NUCLEOTIDE SEQUENCE [LARGE SCALE GENOMIC DNA]</scope>
    <source>
        <strain evidence="2 3">772</strain>
    </source>
</reference>
<sequence length="48" mass="4850">MRLTAPPPGTEARMPSRRCDLRAASGAPAKSPPLEAHGGVSAASQSHA</sequence>
<accession>S4NCU4</accession>
<evidence type="ECO:0000256" key="1">
    <source>
        <dbReference type="SAM" id="MobiDB-lite"/>
    </source>
</evidence>
<feature type="region of interest" description="Disordered" evidence="1">
    <location>
        <begin position="1"/>
        <end position="48"/>
    </location>
</feature>
<dbReference type="AlphaFoldDB" id="S4NCU4"/>
<protein>
    <submittedName>
        <fullName evidence="2">Uncharacterized protein</fullName>
    </submittedName>
</protein>
<evidence type="ECO:0000313" key="2">
    <source>
        <dbReference type="EMBL" id="EPJ36034.1"/>
    </source>
</evidence>
<name>S4NCU4_9ACTN</name>
<dbReference type="HOGENOM" id="CLU_3158079_0_0_11"/>
<proteinExistence type="predicted"/>
<dbReference type="Proteomes" id="UP000015001">
    <property type="component" value="Unassembled WGS sequence"/>
</dbReference>
<dbReference type="EMBL" id="AOPY01001586">
    <property type="protein sequence ID" value="EPJ36034.1"/>
    <property type="molecule type" value="Genomic_DNA"/>
</dbReference>
<dbReference type="PATRIC" id="fig|1283301.3.peg.6843"/>
<evidence type="ECO:0000313" key="3">
    <source>
        <dbReference type="Proteomes" id="UP000015001"/>
    </source>
</evidence>
<organism evidence="2 3">
    <name type="scientific">Streptomyces afghaniensis 772</name>
    <dbReference type="NCBI Taxonomy" id="1283301"/>
    <lineage>
        <taxon>Bacteria</taxon>
        <taxon>Bacillati</taxon>
        <taxon>Actinomycetota</taxon>
        <taxon>Actinomycetes</taxon>
        <taxon>Kitasatosporales</taxon>
        <taxon>Streptomycetaceae</taxon>
        <taxon>Streptomyces</taxon>
    </lineage>
</organism>
<gene>
    <name evidence="2" type="ORF">STAFG_6895</name>
</gene>